<reference evidence="16" key="1">
    <citation type="submission" date="2020-04" db="EMBL/GenBank/DDBJ databases">
        <authorList>
            <person name="Neveu A P."/>
        </authorList>
    </citation>
    <scope>NUCLEOTIDE SEQUENCE</scope>
    <source>
        <tissue evidence="16">Whole embryo</tissue>
    </source>
</reference>
<evidence type="ECO:0000256" key="14">
    <source>
        <dbReference type="SAM" id="Phobius"/>
    </source>
</evidence>
<dbReference type="GO" id="GO:0005789">
    <property type="term" value="C:endoplasmic reticulum membrane"/>
    <property type="evidence" value="ECO:0007669"/>
    <property type="project" value="TreeGrafter"/>
</dbReference>
<keyword evidence="3 13" id="KW-0444">Lipid biosynthesis</keyword>
<evidence type="ECO:0000256" key="11">
    <source>
        <dbReference type="ARBA" id="ARBA00023136"/>
    </source>
</evidence>
<organism evidence="16">
    <name type="scientific">Phallusia mammillata</name>
    <dbReference type="NCBI Taxonomy" id="59560"/>
    <lineage>
        <taxon>Eukaryota</taxon>
        <taxon>Metazoa</taxon>
        <taxon>Chordata</taxon>
        <taxon>Tunicata</taxon>
        <taxon>Ascidiacea</taxon>
        <taxon>Phlebobranchia</taxon>
        <taxon>Ascidiidae</taxon>
        <taxon>Phallusia</taxon>
    </lineage>
</organism>
<keyword evidence="9" id="KW-0408">Iron</keyword>
<accession>A0A6F9DS96</accession>
<comment type="cofactor">
    <cofactor evidence="13">
        <name>Fe(2+)</name>
        <dbReference type="ChEBI" id="CHEBI:29033"/>
    </cofactor>
</comment>
<evidence type="ECO:0000256" key="1">
    <source>
        <dbReference type="ARBA" id="ARBA00004141"/>
    </source>
</evidence>
<evidence type="ECO:0000256" key="3">
    <source>
        <dbReference type="ARBA" id="ARBA00022516"/>
    </source>
</evidence>
<comment type="similarity">
    <text evidence="2 13">Belongs to the fatty acid desaturase type 1 family.</text>
</comment>
<evidence type="ECO:0000256" key="8">
    <source>
        <dbReference type="ARBA" id="ARBA00023002"/>
    </source>
</evidence>
<dbReference type="PRINTS" id="PR00075">
    <property type="entry name" value="FACDDSATRASE"/>
</dbReference>
<evidence type="ECO:0000256" key="10">
    <source>
        <dbReference type="ARBA" id="ARBA00023098"/>
    </source>
</evidence>
<evidence type="ECO:0000256" key="12">
    <source>
        <dbReference type="ARBA" id="ARBA00023160"/>
    </source>
</evidence>
<dbReference type="InterPro" id="IPR005804">
    <property type="entry name" value="FA_desaturase_dom"/>
</dbReference>
<dbReference type="PROSITE" id="PS00476">
    <property type="entry name" value="FATTY_ACID_DESATUR_1"/>
    <property type="match status" value="1"/>
</dbReference>
<dbReference type="InterPro" id="IPR015876">
    <property type="entry name" value="Acyl-CoA_DS"/>
</dbReference>
<comment type="subcellular location">
    <subcellularLocation>
        <location evidence="1">Membrane</location>
        <topology evidence="1">Multi-pass membrane protein</topology>
    </subcellularLocation>
</comment>
<keyword evidence="12 13" id="KW-0275">Fatty acid biosynthesis</keyword>
<sequence>MNKMAEVSSDVKKGSDRKMKIVWRNVILMFALHGVSLFTLTILHQMLTLTIAWGLLCFVISALGITAGAHRLWAHKSYKAKLPLRILLALFNSMAFQNSILNWAREHRTHHKFSETDADPHNSNRGFFFSHIGWLLVRKHPDVARKGKGIDLSDLHDDSVVMFQNRYYLLSVLLLCFVVPIAVPMYWGETFLMSYLMCLLRYCLVLNCTWMVNSVAHMWGYRPYDKNINPAENMVVAFLATGEGYHNYHHVFPYDYSTSEYGIKLNLTTTFIDTMALIGLATHRRKVSPEIIQARKKRTGQ</sequence>
<feature type="transmembrane region" description="Helical" evidence="14">
    <location>
        <begin position="21"/>
        <end position="44"/>
    </location>
</feature>
<feature type="transmembrane region" description="Helical" evidence="14">
    <location>
        <begin position="50"/>
        <end position="74"/>
    </location>
</feature>
<evidence type="ECO:0000256" key="6">
    <source>
        <dbReference type="ARBA" id="ARBA00022832"/>
    </source>
</evidence>
<dbReference type="PANTHER" id="PTHR11351:SF31">
    <property type="entry name" value="DESATURASE 1, ISOFORM A-RELATED"/>
    <property type="match status" value="1"/>
</dbReference>
<evidence type="ECO:0000256" key="4">
    <source>
        <dbReference type="ARBA" id="ARBA00022692"/>
    </source>
</evidence>
<evidence type="ECO:0000313" key="16">
    <source>
        <dbReference type="EMBL" id="CAB3265890.1"/>
    </source>
</evidence>
<feature type="transmembrane region" description="Helical" evidence="14">
    <location>
        <begin position="167"/>
        <end position="187"/>
    </location>
</feature>
<dbReference type="GO" id="GO:0004768">
    <property type="term" value="F:stearoyl-CoA 9-desaturase activity"/>
    <property type="evidence" value="ECO:0007669"/>
    <property type="project" value="TreeGrafter"/>
</dbReference>
<gene>
    <name evidence="16" type="primary">Scd</name>
</gene>
<keyword evidence="7 14" id="KW-1133">Transmembrane helix</keyword>
<evidence type="ECO:0000256" key="7">
    <source>
        <dbReference type="ARBA" id="ARBA00022989"/>
    </source>
</evidence>
<feature type="domain" description="Fatty acid desaturase" evidence="15">
    <location>
        <begin position="54"/>
        <end position="254"/>
    </location>
</feature>
<keyword evidence="6" id="KW-0276">Fatty acid metabolism</keyword>
<evidence type="ECO:0000256" key="2">
    <source>
        <dbReference type="ARBA" id="ARBA00009295"/>
    </source>
</evidence>
<dbReference type="GO" id="GO:0006636">
    <property type="term" value="P:unsaturated fatty acid biosynthetic process"/>
    <property type="evidence" value="ECO:0007669"/>
    <property type="project" value="TreeGrafter"/>
</dbReference>
<keyword evidence="10" id="KW-0443">Lipid metabolism</keyword>
<dbReference type="AlphaFoldDB" id="A0A6F9DS96"/>
<keyword evidence="8 13" id="KW-0560">Oxidoreductase</keyword>
<dbReference type="Pfam" id="PF00487">
    <property type="entry name" value="FA_desaturase"/>
    <property type="match status" value="1"/>
</dbReference>
<dbReference type="GO" id="GO:0005506">
    <property type="term" value="F:iron ion binding"/>
    <property type="evidence" value="ECO:0007669"/>
    <property type="project" value="TreeGrafter"/>
</dbReference>
<keyword evidence="11 14" id="KW-0472">Membrane</keyword>
<proteinExistence type="evidence at transcript level"/>
<comment type="domain">
    <text evidence="13">The histidine box domains are involved in binding the catalytic metal ions.</text>
</comment>
<dbReference type="CDD" id="cd03505">
    <property type="entry name" value="Delta9-FADS-like"/>
    <property type="match status" value="1"/>
</dbReference>
<evidence type="ECO:0000256" key="9">
    <source>
        <dbReference type="ARBA" id="ARBA00023004"/>
    </source>
</evidence>
<dbReference type="EMBL" id="LR790028">
    <property type="protein sequence ID" value="CAB3265890.1"/>
    <property type="molecule type" value="mRNA"/>
</dbReference>
<dbReference type="InterPro" id="IPR001522">
    <property type="entry name" value="FADS-1_CS"/>
</dbReference>
<dbReference type="PANTHER" id="PTHR11351">
    <property type="entry name" value="ACYL-COA DESATURASE"/>
    <property type="match status" value="1"/>
</dbReference>
<keyword evidence="4 13" id="KW-0812">Transmembrane</keyword>
<name>A0A6F9DS96_9ASCI</name>
<protein>
    <submittedName>
        <fullName evidence="16">Acyl-CoA desaturase-like</fullName>
    </submittedName>
</protein>
<evidence type="ECO:0000256" key="13">
    <source>
        <dbReference type="RuleBase" id="RU000581"/>
    </source>
</evidence>
<keyword evidence="5" id="KW-0479">Metal-binding</keyword>
<evidence type="ECO:0000256" key="5">
    <source>
        <dbReference type="ARBA" id="ARBA00022723"/>
    </source>
</evidence>
<feature type="transmembrane region" description="Helical" evidence="14">
    <location>
        <begin position="199"/>
        <end position="220"/>
    </location>
</feature>
<evidence type="ECO:0000259" key="15">
    <source>
        <dbReference type="Pfam" id="PF00487"/>
    </source>
</evidence>